<sequence>MLRTSILLLLGLQATSTLHAQDIRFGVKAGLNVSTYRGGEVSNPRFRLGPAAGAFVRLPLSTRLDLQPELLCEQRGARTSYTSYLLGGTTSARSIYRERSLLHYVSLPVLVRLSGAKWFAVAGPQLSYLVAARRRGSTSFESSNGLLDPALFFREGTSVRGTDGYYRWELGCAVGVGYQPTARLGVEVRYASGFTPVRRPLGDDTTTPTNRTQGIHNSSLQAQVSYQLSTL</sequence>
<evidence type="ECO:0000313" key="4">
    <source>
        <dbReference type="EMBL" id="OUJ72144.1"/>
    </source>
</evidence>
<evidence type="ECO:0000256" key="2">
    <source>
        <dbReference type="SAM" id="SignalP"/>
    </source>
</evidence>
<keyword evidence="5" id="KW-1185">Reference proteome</keyword>
<gene>
    <name evidence="4" type="ORF">BXP70_19320</name>
</gene>
<feature type="compositionally biased region" description="Polar residues" evidence="1">
    <location>
        <begin position="204"/>
        <end position="217"/>
    </location>
</feature>
<feature type="chain" id="PRO_5013167955" description="Outer membrane protein beta-barrel domain-containing protein" evidence="2">
    <location>
        <begin position="21"/>
        <end position="231"/>
    </location>
</feature>
<feature type="region of interest" description="Disordered" evidence="1">
    <location>
        <begin position="198"/>
        <end position="217"/>
    </location>
</feature>
<dbReference type="AlphaFoldDB" id="A0A243W9W4"/>
<proteinExistence type="predicted"/>
<evidence type="ECO:0000259" key="3">
    <source>
        <dbReference type="Pfam" id="PF13568"/>
    </source>
</evidence>
<accession>A0A243W9W4</accession>
<reference evidence="4 5" key="1">
    <citation type="submission" date="2017-01" db="EMBL/GenBank/DDBJ databases">
        <title>A new Hymenobacter.</title>
        <authorList>
            <person name="Liang Y."/>
            <person name="Feng F."/>
        </authorList>
    </citation>
    <scope>NUCLEOTIDE SEQUENCE [LARGE SCALE GENOMIC DNA]</scope>
    <source>
        <strain evidence="4">MIMBbqt21</strain>
    </source>
</reference>
<dbReference type="RefSeq" id="WP_086595753.1">
    <property type="nucleotide sequence ID" value="NZ_MTSE01000012.1"/>
</dbReference>
<evidence type="ECO:0000256" key="1">
    <source>
        <dbReference type="SAM" id="MobiDB-lite"/>
    </source>
</evidence>
<dbReference type="Proteomes" id="UP000194873">
    <property type="component" value="Unassembled WGS sequence"/>
</dbReference>
<dbReference type="OrthoDB" id="838174at2"/>
<evidence type="ECO:0000313" key="5">
    <source>
        <dbReference type="Proteomes" id="UP000194873"/>
    </source>
</evidence>
<organism evidence="4 5">
    <name type="scientific">Hymenobacter crusticola</name>
    <dbReference type="NCBI Taxonomy" id="1770526"/>
    <lineage>
        <taxon>Bacteria</taxon>
        <taxon>Pseudomonadati</taxon>
        <taxon>Bacteroidota</taxon>
        <taxon>Cytophagia</taxon>
        <taxon>Cytophagales</taxon>
        <taxon>Hymenobacteraceae</taxon>
        <taxon>Hymenobacter</taxon>
    </lineage>
</organism>
<feature type="domain" description="Outer membrane protein beta-barrel" evidence="3">
    <location>
        <begin position="20"/>
        <end position="197"/>
    </location>
</feature>
<dbReference type="Pfam" id="PF13568">
    <property type="entry name" value="OMP_b-brl_2"/>
    <property type="match status" value="1"/>
</dbReference>
<feature type="signal peptide" evidence="2">
    <location>
        <begin position="1"/>
        <end position="20"/>
    </location>
</feature>
<comment type="caution">
    <text evidence="4">The sequence shown here is derived from an EMBL/GenBank/DDBJ whole genome shotgun (WGS) entry which is preliminary data.</text>
</comment>
<name>A0A243W9W4_9BACT</name>
<dbReference type="InterPro" id="IPR025665">
    <property type="entry name" value="Beta-barrel_OMP_2"/>
</dbReference>
<protein>
    <recommendedName>
        <fullName evidence="3">Outer membrane protein beta-barrel domain-containing protein</fullName>
    </recommendedName>
</protein>
<dbReference type="EMBL" id="MTSE01000012">
    <property type="protein sequence ID" value="OUJ72144.1"/>
    <property type="molecule type" value="Genomic_DNA"/>
</dbReference>
<keyword evidence="2" id="KW-0732">Signal</keyword>